<dbReference type="EMBL" id="IACI01019270">
    <property type="protein sequence ID" value="LAA19241.1"/>
    <property type="molecule type" value="Transcribed_RNA"/>
</dbReference>
<dbReference type="AlphaFoldDB" id="A0A2H6MWH5"/>
<accession>A0A2H6MWH5</accession>
<sequence length="147" mass="17150">MPASHAAGSPSDNLPPAVLFKALQTSFRKRNHIKSFIVLSESKFRVSTLSHWCEVCCCPNKLKFIIASFAMKIEPPGCLSHLEPSSAIERSLSYCFTWFKVTDLLWFSFFQIGELFFLPRIDFKKKKKRKKRLSKYFLHYIRGFFKT</sequence>
<protein>
    <submittedName>
        <fullName evidence="1">Uncharacterized protein</fullName>
    </submittedName>
</protein>
<reference evidence="1" key="2">
    <citation type="submission" date="2017-12" db="EMBL/GenBank/DDBJ databases">
        <title>Coralsnake Venomics: Analyses of Venom Gland Transcriptomes and Proteomes of Six Brazilian Taxa.</title>
        <authorList>
            <person name="Aird S.D."/>
            <person name="Jorge da Silva N."/>
            <person name="Qiu L."/>
            <person name="Villar-Briones A."/>
            <person name="Aparecida-Saddi V."/>
            <person name="Campos-Telles M.P."/>
            <person name="Grau M."/>
            <person name="Mikheyev A.S."/>
        </authorList>
    </citation>
    <scope>NUCLEOTIDE SEQUENCE</scope>
    <source>
        <tissue evidence="1">Venom_gland</tissue>
    </source>
</reference>
<name>A0A2H6MWH5_9SAUR</name>
<proteinExistence type="predicted"/>
<reference evidence="1" key="1">
    <citation type="submission" date="2017-07" db="EMBL/GenBank/DDBJ databases">
        <authorList>
            <person name="Mikheyev A."/>
            <person name="Grau M."/>
        </authorList>
    </citation>
    <scope>NUCLEOTIDE SEQUENCE</scope>
    <source>
        <tissue evidence="1">Venom_gland</tissue>
    </source>
</reference>
<organism evidence="1">
    <name type="scientific">Micrurus carvalhoi</name>
    <dbReference type="NCBI Taxonomy" id="3147026"/>
    <lineage>
        <taxon>Eukaryota</taxon>
        <taxon>Metazoa</taxon>
        <taxon>Chordata</taxon>
        <taxon>Craniata</taxon>
        <taxon>Vertebrata</taxon>
        <taxon>Euteleostomi</taxon>
        <taxon>Lepidosauria</taxon>
        <taxon>Squamata</taxon>
        <taxon>Bifurcata</taxon>
        <taxon>Unidentata</taxon>
        <taxon>Episquamata</taxon>
        <taxon>Toxicofera</taxon>
        <taxon>Serpentes</taxon>
        <taxon>Colubroidea</taxon>
        <taxon>Elapidae</taxon>
        <taxon>Elapinae</taxon>
        <taxon>Micrurus</taxon>
    </lineage>
</organism>
<evidence type="ECO:0000313" key="1">
    <source>
        <dbReference type="EMBL" id="LAA19241.1"/>
    </source>
</evidence>